<dbReference type="NCBIfam" id="NF005322">
    <property type="entry name" value="PRK06853.1-2"/>
    <property type="match status" value="1"/>
</dbReference>
<dbReference type="GO" id="GO:0016903">
    <property type="term" value="F:oxidoreductase activity, acting on the aldehyde or oxo group of donors"/>
    <property type="evidence" value="ECO:0007669"/>
    <property type="project" value="InterPro"/>
</dbReference>
<dbReference type="SUPFAM" id="SSF53323">
    <property type="entry name" value="Pyruvate-ferredoxin oxidoreductase, PFOR, domain III"/>
    <property type="match status" value="1"/>
</dbReference>
<dbReference type="Proteomes" id="UP000276634">
    <property type="component" value="Unassembled WGS sequence"/>
</dbReference>
<keyword evidence="3" id="KW-0670">Pyruvate</keyword>
<dbReference type="PANTHER" id="PTHR43854:SF1">
    <property type="entry name" value="INDOLEPYRUVATE OXIDOREDUCTASE SUBUNIT IORB"/>
    <property type="match status" value="1"/>
</dbReference>
<protein>
    <submittedName>
        <fullName evidence="3">Indolepyruvate ferredoxin oxidoreductase beta subunit</fullName>
    </submittedName>
</protein>
<keyword evidence="4" id="KW-1185">Reference proteome</keyword>
<dbReference type="RefSeq" id="WP_123399425.1">
    <property type="nucleotide sequence ID" value="NZ_RJVI01000001.1"/>
</dbReference>
<dbReference type="OrthoDB" id="9800445at2"/>
<organism evidence="3 4">
    <name type="scientific">Inmirania thermothiophila</name>
    <dbReference type="NCBI Taxonomy" id="1750597"/>
    <lineage>
        <taxon>Bacteria</taxon>
        <taxon>Pseudomonadati</taxon>
        <taxon>Pseudomonadota</taxon>
        <taxon>Gammaproteobacteria</taxon>
        <taxon>Chromatiales</taxon>
        <taxon>Ectothiorhodospiraceae</taxon>
        <taxon>Inmirania</taxon>
    </lineage>
</organism>
<evidence type="ECO:0000259" key="2">
    <source>
        <dbReference type="Pfam" id="PF01558"/>
    </source>
</evidence>
<proteinExistence type="predicted"/>
<dbReference type="Pfam" id="PF01558">
    <property type="entry name" value="POR"/>
    <property type="match status" value="1"/>
</dbReference>
<dbReference type="AlphaFoldDB" id="A0A3N1Y740"/>
<reference evidence="3 4" key="1">
    <citation type="submission" date="2018-11" db="EMBL/GenBank/DDBJ databases">
        <title>Genomic Encyclopedia of Type Strains, Phase IV (KMG-IV): sequencing the most valuable type-strain genomes for metagenomic binning, comparative biology and taxonomic classification.</title>
        <authorList>
            <person name="Goeker M."/>
        </authorList>
    </citation>
    <scope>NUCLEOTIDE SEQUENCE [LARGE SCALE GENOMIC DNA]</scope>
    <source>
        <strain evidence="3 4">DSM 100275</strain>
    </source>
</reference>
<evidence type="ECO:0000313" key="3">
    <source>
        <dbReference type="EMBL" id="ROR34341.1"/>
    </source>
</evidence>
<dbReference type="PANTHER" id="PTHR43854">
    <property type="entry name" value="INDOLEPYRUVATE OXIDOREDUCTASE SUBUNIT IORB"/>
    <property type="match status" value="1"/>
</dbReference>
<dbReference type="InterPro" id="IPR002869">
    <property type="entry name" value="Pyrv_flavodox_OxRed_cen"/>
</dbReference>
<dbReference type="Gene3D" id="3.40.920.10">
    <property type="entry name" value="Pyruvate-ferredoxin oxidoreductase, PFOR, domain III"/>
    <property type="match status" value="1"/>
</dbReference>
<feature type="domain" description="Pyruvate/ketoisovalerate oxidoreductase catalytic" evidence="2">
    <location>
        <begin position="13"/>
        <end position="192"/>
    </location>
</feature>
<sequence>MSRVTNVLVCGTGGQGVMTAAEVLAEAAMAAGLDVRKTEVAGMAQRGGVVTSHVRFGARVLAPAIAPGTAHVLLAFEAAEAVRWAGHLAADGIAIVNTLRLAPPVVSSGLYSYPEDPLRLLEEAGVRHFAFDAGEVARGLGDLRLANTVMLGAAADHLPLAPELLREAVLARFRARKPALVEANARAFDAGRRLAAADRAVGA</sequence>
<keyword evidence="1" id="KW-0560">Oxidoreductase</keyword>
<dbReference type="InterPro" id="IPR019752">
    <property type="entry name" value="Pyrv/ketoisovalerate_OxRed_cat"/>
</dbReference>
<dbReference type="EMBL" id="RJVI01000001">
    <property type="protein sequence ID" value="ROR34341.1"/>
    <property type="molecule type" value="Genomic_DNA"/>
</dbReference>
<dbReference type="InterPro" id="IPR052198">
    <property type="entry name" value="IorB_Oxidoreductase"/>
</dbReference>
<evidence type="ECO:0000313" key="4">
    <source>
        <dbReference type="Proteomes" id="UP000276634"/>
    </source>
</evidence>
<comment type="caution">
    <text evidence="3">The sequence shown here is derived from an EMBL/GenBank/DDBJ whole genome shotgun (WGS) entry which is preliminary data.</text>
</comment>
<evidence type="ECO:0000256" key="1">
    <source>
        <dbReference type="ARBA" id="ARBA00023002"/>
    </source>
</evidence>
<gene>
    <name evidence="3" type="ORF">EDC57_0237</name>
</gene>
<name>A0A3N1Y740_9GAMM</name>
<accession>A0A3N1Y740</accession>